<gene>
    <name evidence="1" type="ORF">D2V04_12465</name>
</gene>
<evidence type="ECO:0000313" key="2">
    <source>
        <dbReference type="Proteomes" id="UP000285092"/>
    </source>
</evidence>
<name>A0A418NG18_9SPHN</name>
<accession>A0A418NG18</accession>
<keyword evidence="2" id="KW-1185">Reference proteome</keyword>
<reference evidence="1 2" key="1">
    <citation type="submission" date="2018-08" db="EMBL/GenBank/DDBJ databases">
        <title>Altererythrobacter sp.Ery1 and Ery12, the genome sequencing of novel strains in genus Alterythrobacter.</title>
        <authorList>
            <person name="Cheng H."/>
            <person name="Wu Y.-H."/>
            <person name="Fang C."/>
            <person name="Xu X.-W."/>
        </authorList>
    </citation>
    <scope>NUCLEOTIDE SEQUENCE [LARGE SCALE GENOMIC DNA]</scope>
    <source>
        <strain evidence="1 2">Ery1</strain>
    </source>
</reference>
<proteinExistence type="predicted"/>
<dbReference type="RefSeq" id="WP_119513995.1">
    <property type="nucleotide sequence ID" value="NZ_QXFK01000018.1"/>
</dbReference>
<organism evidence="1 2">
    <name type="scientific">Pelagerythrobacter aerophilus</name>
    <dbReference type="NCBI Taxonomy" id="2306995"/>
    <lineage>
        <taxon>Bacteria</taxon>
        <taxon>Pseudomonadati</taxon>
        <taxon>Pseudomonadota</taxon>
        <taxon>Alphaproteobacteria</taxon>
        <taxon>Sphingomonadales</taxon>
        <taxon>Erythrobacteraceae</taxon>
        <taxon>Pelagerythrobacter</taxon>
    </lineage>
</organism>
<dbReference type="AlphaFoldDB" id="A0A418NG18"/>
<protein>
    <submittedName>
        <fullName evidence="1">Uncharacterized protein</fullName>
    </submittedName>
</protein>
<dbReference type="EMBL" id="QXFK01000018">
    <property type="protein sequence ID" value="RIV76937.1"/>
    <property type="molecule type" value="Genomic_DNA"/>
</dbReference>
<sequence length="86" mass="9545">MDLDDLLRRYFATNDIDAVPGPALAAGIERCQVDLGLETEPGKRFALWTLLYMLGAAPDLDEVFESEEEREAARNFMDLLDAAGKP</sequence>
<dbReference type="OrthoDB" id="7433176at2"/>
<dbReference type="Proteomes" id="UP000285092">
    <property type="component" value="Unassembled WGS sequence"/>
</dbReference>
<evidence type="ECO:0000313" key="1">
    <source>
        <dbReference type="EMBL" id="RIV76937.1"/>
    </source>
</evidence>
<comment type="caution">
    <text evidence="1">The sequence shown here is derived from an EMBL/GenBank/DDBJ whole genome shotgun (WGS) entry which is preliminary data.</text>
</comment>